<dbReference type="EMBL" id="JAPDMZ010000062">
    <property type="protein sequence ID" value="KAK0552474.1"/>
    <property type="molecule type" value="Genomic_DNA"/>
</dbReference>
<feature type="chain" id="PRO_5042950663" description="Transmembrane protein" evidence="1">
    <location>
        <begin position="33"/>
        <end position="306"/>
    </location>
</feature>
<dbReference type="Proteomes" id="UP001176517">
    <property type="component" value="Unassembled WGS sequence"/>
</dbReference>
<evidence type="ECO:0008006" key="4">
    <source>
        <dbReference type="Google" id="ProtNLM"/>
    </source>
</evidence>
<comment type="caution">
    <text evidence="2">The sequence shown here is derived from an EMBL/GenBank/DDBJ whole genome shotgun (WGS) entry which is preliminary data.</text>
</comment>
<dbReference type="AlphaFoldDB" id="A0AAN6GQN7"/>
<keyword evidence="1" id="KW-0732">Signal</keyword>
<evidence type="ECO:0000313" key="3">
    <source>
        <dbReference type="Proteomes" id="UP001176517"/>
    </source>
</evidence>
<evidence type="ECO:0000313" key="2">
    <source>
        <dbReference type="EMBL" id="KAK0552474.1"/>
    </source>
</evidence>
<reference evidence="2" key="1">
    <citation type="journal article" date="2023" name="PhytoFront">
        <title>Draft Genome Resources of Seven Strains of Tilletia horrida, Causal Agent of Kernel Smut of Rice.</title>
        <authorList>
            <person name="Khanal S."/>
            <person name="Antony Babu S."/>
            <person name="Zhou X.G."/>
        </authorList>
    </citation>
    <scope>NUCLEOTIDE SEQUENCE</scope>
    <source>
        <strain evidence="2">TX6</strain>
    </source>
</reference>
<keyword evidence="3" id="KW-1185">Reference proteome</keyword>
<gene>
    <name evidence="2" type="ORF">OC846_002878</name>
</gene>
<protein>
    <recommendedName>
        <fullName evidence="4">Transmembrane protein</fullName>
    </recommendedName>
</protein>
<feature type="signal peptide" evidence="1">
    <location>
        <begin position="1"/>
        <end position="32"/>
    </location>
</feature>
<proteinExistence type="predicted"/>
<organism evidence="2 3">
    <name type="scientific">Tilletia horrida</name>
    <dbReference type="NCBI Taxonomy" id="155126"/>
    <lineage>
        <taxon>Eukaryota</taxon>
        <taxon>Fungi</taxon>
        <taxon>Dikarya</taxon>
        <taxon>Basidiomycota</taxon>
        <taxon>Ustilaginomycotina</taxon>
        <taxon>Exobasidiomycetes</taxon>
        <taxon>Tilletiales</taxon>
        <taxon>Tilletiaceae</taxon>
        <taxon>Tilletia</taxon>
    </lineage>
</organism>
<sequence length="306" mass="31600">MRVPRIFTSSAALAAASISLTILGLAVSQTQAAKSNPIPSNAEPQCQDFLTKLNSDPGLSACITPLSNATELYQTGLNTGNVTSTLNQLCGSGGTVANCNEQSIRQNLTDFWTACKNDIVNQTFGVYNVYDFLYVLIPFKNTICQTDSGGAFCLLNVAKAAAQTPPASSAAAASAEGSTISGEADGLDNSTSTSNVAFLFVEPNASSDLLCSECTQSILANYIKFELSQPYAVGLASSNFLSGQSALYSAAEKTCKASFVKQVNVLAVGNDDWQTVGAATPGSTALSSSALLGVALVMGGMTTLML</sequence>
<name>A0AAN6GQN7_9BASI</name>
<evidence type="ECO:0000256" key="1">
    <source>
        <dbReference type="SAM" id="SignalP"/>
    </source>
</evidence>
<accession>A0AAN6GQN7</accession>